<dbReference type="Gene3D" id="3.40.190.10">
    <property type="entry name" value="Periplasmic binding protein-like II"/>
    <property type="match status" value="1"/>
</dbReference>
<dbReference type="InterPro" id="IPR000914">
    <property type="entry name" value="SBP_5_dom"/>
</dbReference>
<keyword evidence="4 5" id="KW-0732">Signal</keyword>
<name>A0A8J3IGH6_9CHLR</name>
<dbReference type="GO" id="GO:0042597">
    <property type="term" value="C:periplasmic space"/>
    <property type="evidence" value="ECO:0007669"/>
    <property type="project" value="UniProtKB-ARBA"/>
</dbReference>
<feature type="signal peptide" evidence="5">
    <location>
        <begin position="1"/>
        <end position="27"/>
    </location>
</feature>
<dbReference type="GO" id="GO:0043190">
    <property type="term" value="C:ATP-binding cassette (ABC) transporter complex"/>
    <property type="evidence" value="ECO:0007669"/>
    <property type="project" value="InterPro"/>
</dbReference>
<dbReference type="PANTHER" id="PTHR30290:SF10">
    <property type="entry name" value="PERIPLASMIC OLIGOPEPTIDE-BINDING PROTEIN-RELATED"/>
    <property type="match status" value="1"/>
</dbReference>
<comment type="subcellular location">
    <subcellularLocation>
        <location evidence="1">Cell envelope</location>
    </subcellularLocation>
</comment>
<dbReference type="PANTHER" id="PTHR30290">
    <property type="entry name" value="PERIPLASMIC BINDING COMPONENT OF ABC TRANSPORTER"/>
    <property type="match status" value="1"/>
</dbReference>
<evidence type="ECO:0000256" key="2">
    <source>
        <dbReference type="ARBA" id="ARBA00005695"/>
    </source>
</evidence>
<feature type="chain" id="PRO_5035257900" evidence="5">
    <location>
        <begin position="28"/>
        <end position="549"/>
    </location>
</feature>
<dbReference type="Gene3D" id="3.10.105.10">
    <property type="entry name" value="Dipeptide-binding Protein, Domain 3"/>
    <property type="match status" value="1"/>
</dbReference>
<comment type="caution">
    <text evidence="7">The sequence shown here is derived from an EMBL/GenBank/DDBJ whole genome shotgun (WGS) entry which is preliminary data.</text>
</comment>
<reference evidence="7" key="1">
    <citation type="submission" date="2020-10" db="EMBL/GenBank/DDBJ databases">
        <title>Taxonomic study of unclassified bacteria belonging to the class Ktedonobacteria.</title>
        <authorList>
            <person name="Yabe S."/>
            <person name="Wang C.M."/>
            <person name="Zheng Y."/>
            <person name="Sakai Y."/>
            <person name="Cavaletti L."/>
            <person name="Monciardini P."/>
            <person name="Donadio S."/>
        </authorList>
    </citation>
    <scope>NUCLEOTIDE SEQUENCE</scope>
    <source>
        <strain evidence="7">ID150040</strain>
    </source>
</reference>
<evidence type="ECO:0000256" key="4">
    <source>
        <dbReference type="ARBA" id="ARBA00022729"/>
    </source>
</evidence>
<evidence type="ECO:0000313" key="7">
    <source>
        <dbReference type="EMBL" id="GHO93153.1"/>
    </source>
</evidence>
<dbReference type="Pfam" id="PF00496">
    <property type="entry name" value="SBP_bac_5"/>
    <property type="match status" value="1"/>
</dbReference>
<proteinExistence type="inferred from homology"/>
<keyword evidence="8" id="KW-1185">Reference proteome</keyword>
<dbReference type="SUPFAM" id="SSF53850">
    <property type="entry name" value="Periplasmic binding protein-like II"/>
    <property type="match status" value="1"/>
</dbReference>
<dbReference type="AlphaFoldDB" id="A0A8J3IGH6"/>
<comment type="similarity">
    <text evidence="2">Belongs to the bacterial solute-binding protein 5 family.</text>
</comment>
<evidence type="ECO:0000313" key="8">
    <source>
        <dbReference type="Proteomes" id="UP000597444"/>
    </source>
</evidence>
<evidence type="ECO:0000259" key="6">
    <source>
        <dbReference type="Pfam" id="PF00496"/>
    </source>
</evidence>
<protein>
    <submittedName>
        <fullName evidence="7">ABC transporter substrate-binding protein</fullName>
    </submittedName>
</protein>
<accession>A0A8J3IGH6</accession>
<dbReference type="PROSITE" id="PS51257">
    <property type="entry name" value="PROKAR_LIPOPROTEIN"/>
    <property type="match status" value="1"/>
</dbReference>
<dbReference type="GO" id="GO:1904680">
    <property type="term" value="F:peptide transmembrane transporter activity"/>
    <property type="evidence" value="ECO:0007669"/>
    <property type="project" value="TreeGrafter"/>
</dbReference>
<dbReference type="CDD" id="cd08504">
    <property type="entry name" value="PBP2_OppA"/>
    <property type="match status" value="1"/>
</dbReference>
<evidence type="ECO:0000256" key="3">
    <source>
        <dbReference type="ARBA" id="ARBA00022448"/>
    </source>
</evidence>
<evidence type="ECO:0000256" key="5">
    <source>
        <dbReference type="SAM" id="SignalP"/>
    </source>
</evidence>
<feature type="domain" description="Solute-binding protein family 5" evidence="6">
    <location>
        <begin position="99"/>
        <end position="468"/>
    </location>
</feature>
<dbReference type="EMBL" id="BNJK01000001">
    <property type="protein sequence ID" value="GHO93153.1"/>
    <property type="molecule type" value="Genomic_DNA"/>
</dbReference>
<dbReference type="Gene3D" id="3.90.76.10">
    <property type="entry name" value="Dipeptide-binding Protein, Domain 1"/>
    <property type="match status" value="1"/>
</dbReference>
<dbReference type="PIRSF" id="PIRSF002741">
    <property type="entry name" value="MppA"/>
    <property type="match status" value="1"/>
</dbReference>
<gene>
    <name evidence="7" type="ORF">KSF_032010</name>
</gene>
<organism evidence="7 8">
    <name type="scientific">Reticulibacter mediterranei</name>
    <dbReference type="NCBI Taxonomy" id="2778369"/>
    <lineage>
        <taxon>Bacteria</taxon>
        <taxon>Bacillati</taxon>
        <taxon>Chloroflexota</taxon>
        <taxon>Ktedonobacteria</taxon>
        <taxon>Ktedonobacterales</taxon>
        <taxon>Reticulibacteraceae</taxon>
        <taxon>Reticulibacter</taxon>
    </lineage>
</organism>
<dbReference type="InterPro" id="IPR030678">
    <property type="entry name" value="Peptide/Ni-bd"/>
</dbReference>
<dbReference type="RefSeq" id="WP_236064909.1">
    <property type="nucleotide sequence ID" value="NZ_BNJK01000001.1"/>
</dbReference>
<dbReference type="GO" id="GO:0015833">
    <property type="term" value="P:peptide transport"/>
    <property type="evidence" value="ECO:0007669"/>
    <property type="project" value="TreeGrafter"/>
</dbReference>
<dbReference type="GO" id="GO:0030313">
    <property type="term" value="C:cell envelope"/>
    <property type="evidence" value="ECO:0007669"/>
    <property type="project" value="UniProtKB-SubCell"/>
</dbReference>
<sequence length="549" mass="59961">MRPYSPLKAAWRLPPFVLFLSITFLLAACGGGNANTAPTPSGTPAPAASQILKLPNVGTSDLRTLDPAQGPDANSAVAVSMIYSGLVRTDKNLNIVPDQATWQISPDGKTYTFKLKPGLTFSDDTPVTAQTYVYTWTRALLPAVGSPVASFFAAPIVGSDEVASGKSKTLAGVKALDDQTLQVKLKQQTPYFLAALTTSVFYPLNQKVIEQFGQANWTQHVADAGVGTGPFMVKEWQHDVRMVFVPNPHYYGGKARLSEVDMYFVNDPSTSFKAYRAGQYDFIWNITPADQQMAKGQPGFSRTALLQTDLLFFDNTKPPFDNVAVRQAFAYATDKNALASSVLKDAVTPAQTIIPPGMPGYQQDYPGLSYDSNKAKSLLQSVYPDVTKVPSITFSYPSSQVSSAEASALQGMWQTVLGVQVKLRAVELNAYNDETAKHLVQFGFTQWSADFPDPYDWLTLNLLSTADNNNGQWHNAGFDQTVQQAEKTMGEDRITLYNKAEQIAISDVGWLPLDHQSMAAIIPSKVHGVTVNGNGLFFGDWSDVYLLQR</sequence>
<keyword evidence="3" id="KW-0813">Transport</keyword>
<evidence type="ECO:0000256" key="1">
    <source>
        <dbReference type="ARBA" id="ARBA00004196"/>
    </source>
</evidence>
<dbReference type="Proteomes" id="UP000597444">
    <property type="component" value="Unassembled WGS sequence"/>
</dbReference>
<dbReference type="InterPro" id="IPR039424">
    <property type="entry name" value="SBP_5"/>
</dbReference>